<gene>
    <name evidence="2" type="ORF">GCM10022255_112010</name>
</gene>
<feature type="region of interest" description="Disordered" evidence="1">
    <location>
        <begin position="165"/>
        <end position="214"/>
    </location>
</feature>
<protein>
    <recommendedName>
        <fullName evidence="4">SAF domain-containing protein</fullName>
    </recommendedName>
</protein>
<dbReference type="EMBL" id="BAABAT010000082">
    <property type="protein sequence ID" value="GAA4263838.1"/>
    <property type="molecule type" value="Genomic_DNA"/>
</dbReference>
<reference evidence="3" key="1">
    <citation type="journal article" date="2019" name="Int. J. Syst. Evol. Microbiol.">
        <title>The Global Catalogue of Microorganisms (GCM) 10K type strain sequencing project: providing services to taxonomists for standard genome sequencing and annotation.</title>
        <authorList>
            <consortium name="The Broad Institute Genomics Platform"/>
            <consortium name="The Broad Institute Genome Sequencing Center for Infectious Disease"/>
            <person name="Wu L."/>
            <person name="Ma J."/>
        </authorList>
    </citation>
    <scope>NUCLEOTIDE SEQUENCE [LARGE SCALE GENOMIC DNA]</scope>
    <source>
        <strain evidence="3">JCM 17441</strain>
    </source>
</reference>
<accession>A0ABP8DV26</accession>
<evidence type="ECO:0008006" key="4">
    <source>
        <dbReference type="Google" id="ProtNLM"/>
    </source>
</evidence>
<comment type="caution">
    <text evidence="2">The sequence shown here is derived from an EMBL/GenBank/DDBJ whole genome shotgun (WGS) entry which is preliminary data.</text>
</comment>
<organism evidence="2 3">
    <name type="scientific">Dactylosporangium darangshiense</name>
    <dbReference type="NCBI Taxonomy" id="579108"/>
    <lineage>
        <taxon>Bacteria</taxon>
        <taxon>Bacillati</taxon>
        <taxon>Actinomycetota</taxon>
        <taxon>Actinomycetes</taxon>
        <taxon>Micromonosporales</taxon>
        <taxon>Micromonosporaceae</taxon>
        <taxon>Dactylosporangium</taxon>
    </lineage>
</organism>
<evidence type="ECO:0000313" key="2">
    <source>
        <dbReference type="EMBL" id="GAA4263838.1"/>
    </source>
</evidence>
<evidence type="ECO:0000256" key="1">
    <source>
        <dbReference type="SAM" id="MobiDB-lite"/>
    </source>
</evidence>
<sequence>MMRVRITATALGVVGTGLVAAAVLMLVLLQITMRDNVDAQARLRLVEIVDLVRNDRLPSSLAGEDDGTVAQVVVNDVVVAQSPTIHGNRPIAAFIPAGTDMTIRTVRNPPISDGEAYRIAVQRVDSPRGPAVVYTAATLEPVQDTTKAAFGRCAPLGNSPRLAASLAARRPRRRATSAGHDDAQRPAGQAERWTSSCTPAAPTQSGPPSAAAASRRWRISARSLWRRMKNLIAVPVRTLPGIARVRSTP</sequence>
<feature type="compositionally biased region" description="Low complexity" evidence="1">
    <location>
        <begin position="199"/>
        <end position="214"/>
    </location>
</feature>
<name>A0ABP8DV26_9ACTN</name>
<keyword evidence="3" id="KW-1185">Reference proteome</keyword>
<proteinExistence type="predicted"/>
<dbReference type="Proteomes" id="UP001500620">
    <property type="component" value="Unassembled WGS sequence"/>
</dbReference>
<evidence type="ECO:0000313" key="3">
    <source>
        <dbReference type="Proteomes" id="UP001500620"/>
    </source>
</evidence>